<keyword evidence="3" id="KW-1185">Reference proteome</keyword>
<evidence type="ECO:0000313" key="2">
    <source>
        <dbReference type="EMBL" id="GJT68349.1"/>
    </source>
</evidence>
<evidence type="ECO:0000256" key="1">
    <source>
        <dbReference type="SAM" id="MobiDB-lite"/>
    </source>
</evidence>
<feature type="compositionally biased region" description="Acidic residues" evidence="1">
    <location>
        <begin position="356"/>
        <end position="366"/>
    </location>
</feature>
<reference evidence="2" key="2">
    <citation type="submission" date="2022-01" db="EMBL/GenBank/DDBJ databases">
        <authorList>
            <person name="Yamashiro T."/>
            <person name="Shiraishi A."/>
            <person name="Satake H."/>
            <person name="Nakayama K."/>
        </authorList>
    </citation>
    <scope>NUCLEOTIDE SEQUENCE</scope>
</reference>
<feature type="region of interest" description="Disordered" evidence="1">
    <location>
        <begin position="289"/>
        <end position="366"/>
    </location>
</feature>
<sequence length="546" mass="62801">MRIEFNKPQRETTYQVTLDVLKLSPCYLAFLITAEVPEIYMHQFWNTIKKIKDTDAYRFKLDKQKFRINTDVFCEILNICPRLPNQDFVEPPFKEEMVPSVKELGCMFGKSTDFMFQADNRDISYARKENMPYLRFTKVIINHFMSKDKTISIRIRINLYTIRDDSLLETLKYVSKIKDYQEYGALIPEHMINQSIKDSKEYKIYLAYATGAATPKKARKFKKPASPLKKRTLVTKKALAKVARSKEIELLSDVALLEEAQLKKALKISKRETTIHQVGTGLKPRVLDVSTADSSVSKNESWGDSGYEANEQGDDEDVLESDDDHEQADDERTKSDDEEEETQDDEYVHTPNDYVPTDDEMNDESEDVTQEEYERINEELYGDINVSLTDAEPTNKEKDAEEMIVVGHMNVNQEGTGNQVKDDAQATQKTEGRIPSSSISFDYVAKYFNFDNIPPVDTEVVSMLDIDVQHEVFFGKSVNFRPPRTWINKIAQAEKPPLSFDELMSTPIDFSAHVMNYLKIDNLTQEHLVGPAFNLLKGTLKNVIKL</sequence>
<gene>
    <name evidence="2" type="ORF">Tco_1019829</name>
</gene>
<protein>
    <submittedName>
        <fullName evidence="2">Uncharacterized protein</fullName>
    </submittedName>
</protein>
<feature type="compositionally biased region" description="Acidic residues" evidence="1">
    <location>
        <begin position="311"/>
        <end position="329"/>
    </location>
</feature>
<feature type="compositionally biased region" description="Acidic residues" evidence="1">
    <location>
        <begin position="336"/>
        <end position="345"/>
    </location>
</feature>
<feature type="compositionally biased region" description="Polar residues" evidence="1">
    <location>
        <begin position="291"/>
        <end position="302"/>
    </location>
</feature>
<evidence type="ECO:0000313" key="3">
    <source>
        <dbReference type="Proteomes" id="UP001151760"/>
    </source>
</evidence>
<proteinExistence type="predicted"/>
<comment type="caution">
    <text evidence="2">The sequence shown here is derived from an EMBL/GenBank/DDBJ whole genome shotgun (WGS) entry which is preliminary data.</text>
</comment>
<reference evidence="2" key="1">
    <citation type="journal article" date="2022" name="Int. J. Mol. Sci.">
        <title>Draft Genome of Tanacetum Coccineum: Genomic Comparison of Closely Related Tanacetum-Family Plants.</title>
        <authorList>
            <person name="Yamashiro T."/>
            <person name="Shiraishi A."/>
            <person name="Nakayama K."/>
            <person name="Satake H."/>
        </authorList>
    </citation>
    <scope>NUCLEOTIDE SEQUENCE</scope>
</reference>
<name>A0ABQ5FYF9_9ASTR</name>
<dbReference type="EMBL" id="BQNB010017891">
    <property type="protein sequence ID" value="GJT68349.1"/>
    <property type="molecule type" value="Genomic_DNA"/>
</dbReference>
<accession>A0ABQ5FYF9</accession>
<organism evidence="2 3">
    <name type="scientific">Tanacetum coccineum</name>
    <dbReference type="NCBI Taxonomy" id="301880"/>
    <lineage>
        <taxon>Eukaryota</taxon>
        <taxon>Viridiplantae</taxon>
        <taxon>Streptophyta</taxon>
        <taxon>Embryophyta</taxon>
        <taxon>Tracheophyta</taxon>
        <taxon>Spermatophyta</taxon>
        <taxon>Magnoliopsida</taxon>
        <taxon>eudicotyledons</taxon>
        <taxon>Gunneridae</taxon>
        <taxon>Pentapetalae</taxon>
        <taxon>asterids</taxon>
        <taxon>campanulids</taxon>
        <taxon>Asterales</taxon>
        <taxon>Asteraceae</taxon>
        <taxon>Asteroideae</taxon>
        <taxon>Anthemideae</taxon>
        <taxon>Anthemidinae</taxon>
        <taxon>Tanacetum</taxon>
    </lineage>
</organism>
<feature type="region of interest" description="Disordered" evidence="1">
    <location>
        <begin position="413"/>
        <end position="433"/>
    </location>
</feature>
<dbReference type="Proteomes" id="UP001151760">
    <property type="component" value="Unassembled WGS sequence"/>
</dbReference>